<protein>
    <submittedName>
        <fullName evidence="1">Uncharacterized protein</fullName>
    </submittedName>
</protein>
<sequence length="71" mass="8586">MNKKHQRLFDKHCKHKDRYDIVAGIDEWSWEKCSDCKLREMTFMVKHSLGLIPRDICFAIWHGREKALKNI</sequence>
<dbReference type="EMBL" id="BARS01027065">
    <property type="protein sequence ID" value="GAG07657.1"/>
    <property type="molecule type" value="Genomic_DNA"/>
</dbReference>
<reference evidence="1" key="1">
    <citation type="journal article" date="2014" name="Front. Microbiol.">
        <title>High frequency of phylogenetically diverse reductive dehalogenase-homologous genes in deep subseafloor sedimentary metagenomes.</title>
        <authorList>
            <person name="Kawai M."/>
            <person name="Futagami T."/>
            <person name="Toyoda A."/>
            <person name="Takaki Y."/>
            <person name="Nishi S."/>
            <person name="Hori S."/>
            <person name="Arai W."/>
            <person name="Tsubouchi T."/>
            <person name="Morono Y."/>
            <person name="Uchiyama I."/>
            <person name="Ito T."/>
            <person name="Fujiyama A."/>
            <person name="Inagaki F."/>
            <person name="Takami H."/>
        </authorList>
    </citation>
    <scope>NUCLEOTIDE SEQUENCE</scope>
    <source>
        <strain evidence="1">Expedition CK06-06</strain>
    </source>
</reference>
<comment type="caution">
    <text evidence="1">The sequence shown here is derived from an EMBL/GenBank/DDBJ whole genome shotgun (WGS) entry which is preliminary data.</text>
</comment>
<proteinExistence type="predicted"/>
<organism evidence="1">
    <name type="scientific">marine sediment metagenome</name>
    <dbReference type="NCBI Taxonomy" id="412755"/>
    <lineage>
        <taxon>unclassified sequences</taxon>
        <taxon>metagenomes</taxon>
        <taxon>ecological metagenomes</taxon>
    </lineage>
</organism>
<gene>
    <name evidence="1" type="ORF">S01H1_42549</name>
</gene>
<evidence type="ECO:0000313" key="1">
    <source>
        <dbReference type="EMBL" id="GAG07657.1"/>
    </source>
</evidence>
<name>X0V8H0_9ZZZZ</name>
<accession>X0V8H0</accession>
<dbReference type="AlphaFoldDB" id="X0V8H0"/>